<sequence>MTVLLIIIAVVVAALAYYFVYGTGAGSNEGENAVSRRLRTADSLMETEDKGGASFPRSQFTKTSEPLVEPNEQVSVFLSLSVCTSLREEAVTHFALTSIALHALKYLEEVLFVFTCADEINGFPSRILSQLRMKTAEQLVESSDQERQAKSAALKTAEALPERGLQHPLGLSTAEPLVEGRPTQSCGLKTAEALMESRPQTHGLKTAEALRDEGGGTSTQPFGLRTAEPSEEVGPQFRRLRTAEALADGGSGGGCPNLRTAEALAGGMILQSRGLRTAEALTESRYTCLRTAEELRGNDNNGTYRGLKTAEAMVDSGLSQSRGLNTAEALAKTGGEEKLRLLRTAEALVESGSSKLCGLKTAEALPQSGVEAGLSQSSGLQTAESTTSRSNEEHEPRFAPTQRSGQRGTTVTRATTWELSLIYYLPAVPIRLWSHRTSLPFQIVRLNRGVIFMHR</sequence>
<feature type="compositionally biased region" description="Polar residues" evidence="1">
    <location>
        <begin position="374"/>
        <end position="389"/>
    </location>
</feature>
<evidence type="ECO:0000313" key="3">
    <source>
        <dbReference type="Proteomes" id="UP000036681"/>
    </source>
</evidence>
<dbReference type="Proteomes" id="UP000036681">
    <property type="component" value="Unplaced"/>
</dbReference>
<feature type="signal peptide" evidence="2">
    <location>
        <begin position="1"/>
        <end position="16"/>
    </location>
</feature>
<dbReference type="WBParaSite" id="ALUE_0001062501-mRNA-1">
    <property type="protein sequence ID" value="ALUE_0001062501-mRNA-1"/>
    <property type="gene ID" value="ALUE_0001062501"/>
</dbReference>
<feature type="region of interest" description="Disordered" evidence="1">
    <location>
        <begin position="370"/>
        <end position="410"/>
    </location>
</feature>
<evidence type="ECO:0000256" key="1">
    <source>
        <dbReference type="SAM" id="MobiDB-lite"/>
    </source>
</evidence>
<protein>
    <submittedName>
        <fullName evidence="4">Transmembrane protein</fullName>
    </submittedName>
</protein>
<proteinExistence type="predicted"/>
<feature type="chain" id="PRO_5039912769" evidence="2">
    <location>
        <begin position="17"/>
        <end position="455"/>
    </location>
</feature>
<keyword evidence="2" id="KW-0732">Signal</keyword>
<dbReference type="AlphaFoldDB" id="A0A9J2PKQ9"/>
<feature type="region of interest" description="Disordered" evidence="1">
    <location>
        <begin position="211"/>
        <end position="233"/>
    </location>
</feature>
<feature type="compositionally biased region" description="Polar residues" evidence="1">
    <location>
        <begin position="401"/>
        <end position="410"/>
    </location>
</feature>
<evidence type="ECO:0000313" key="4">
    <source>
        <dbReference type="WBParaSite" id="ALUE_0001062501-mRNA-1"/>
    </source>
</evidence>
<evidence type="ECO:0000256" key="2">
    <source>
        <dbReference type="SAM" id="SignalP"/>
    </source>
</evidence>
<reference evidence="4" key="1">
    <citation type="submission" date="2023-03" db="UniProtKB">
        <authorList>
            <consortium name="WormBaseParasite"/>
        </authorList>
    </citation>
    <scope>IDENTIFICATION</scope>
</reference>
<organism evidence="3 4">
    <name type="scientific">Ascaris lumbricoides</name>
    <name type="common">Giant roundworm</name>
    <dbReference type="NCBI Taxonomy" id="6252"/>
    <lineage>
        <taxon>Eukaryota</taxon>
        <taxon>Metazoa</taxon>
        <taxon>Ecdysozoa</taxon>
        <taxon>Nematoda</taxon>
        <taxon>Chromadorea</taxon>
        <taxon>Rhabditida</taxon>
        <taxon>Spirurina</taxon>
        <taxon>Ascaridomorpha</taxon>
        <taxon>Ascaridoidea</taxon>
        <taxon>Ascarididae</taxon>
        <taxon>Ascaris</taxon>
    </lineage>
</organism>
<keyword evidence="3" id="KW-1185">Reference proteome</keyword>
<name>A0A9J2PKQ9_ASCLU</name>
<accession>A0A9J2PKQ9</accession>